<organism evidence="1 2">
    <name type="scientific">Batillaria attramentaria</name>
    <dbReference type="NCBI Taxonomy" id="370345"/>
    <lineage>
        <taxon>Eukaryota</taxon>
        <taxon>Metazoa</taxon>
        <taxon>Spiralia</taxon>
        <taxon>Lophotrochozoa</taxon>
        <taxon>Mollusca</taxon>
        <taxon>Gastropoda</taxon>
        <taxon>Caenogastropoda</taxon>
        <taxon>Sorbeoconcha</taxon>
        <taxon>Cerithioidea</taxon>
        <taxon>Batillariidae</taxon>
        <taxon>Batillaria</taxon>
    </lineage>
</organism>
<evidence type="ECO:0000313" key="2">
    <source>
        <dbReference type="Proteomes" id="UP001519460"/>
    </source>
</evidence>
<comment type="caution">
    <text evidence="1">The sequence shown here is derived from an EMBL/GenBank/DDBJ whole genome shotgun (WGS) entry which is preliminary data.</text>
</comment>
<feature type="non-terminal residue" evidence="1">
    <location>
        <position position="68"/>
    </location>
</feature>
<dbReference type="AlphaFoldDB" id="A0ABD0KRK9"/>
<reference evidence="1 2" key="1">
    <citation type="journal article" date="2023" name="Sci. Data">
        <title>Genome assembly of the Korean intertidal mud-creeper Batillaria attramentaria.</title>
        <authorList>
            <person name="Patra A.K."/>
            <person name="Ho P.T."/>
            <person name="Jun S."/>
            <person name="Lee S.J."/>
            <person name="Kim Y."/>
            <person name="Won Y.J."/>
        </authorList>
    </citation>
    <scope>NUCLEOTIDE SEQUENCE [LARGE SCALE GENOMIC DNA]</scope>
    <source>
        <strain evidence="1">Wonlab-2016</strain>
    </source>
</reference>
<gene>
    <name evidence="1" type="ORF">BaRGS_00018780</name>
</gene>
<sequence length="68" mass="7414">MTLTFDSATRIGGRGLRDVWLMRSGSVDREQSSTAQRAVASPIFRGWYNSGVISEVCALSVSLYTAMP</sequence>
<protein>
    <submittedName>
        <fullName evidence="1">Uncharacterized protein</fullName>
    </submittedName>
</protein>
<dbReference type="Proteomes" id="UP001519460">
    <property type="component" value="Unassembled WGS sequence"/>
</dbReference>
<name>A0ABD0KRK9_9CAEN</name>
<accession>A0ABD0KRK9</accession>
<keyword evidence="2" id="KW-1185">Reference proteome</keyword>
<dbReference type="EMBL" id="JACVVK020000132">
    <property type="protein sequence ID" value="KAK7489915.1"/>
    <property type="molecule type" value="Genomic_DNA"/>
</dbReference>
<evidence type="ECO:0000313" key="1">
    <source>
        <dbReference type="EMBL" id="KAK7489915.1"/>
    </source>
</evidence>
<proteinExistence type="predicted"/>